<dbReference type="EMBL" id="KN123629">
    <property type="protein sequence ID" value="KFO24226.1"/>
    <property type="molecule type" value="Genomic_DNA"/>
</dbReference>
<proteinExistence type="inferred from homology"/>
<evidence type="ECO:0000313" key="14">
    <source>
        <dbReference type="Proteomes" id="UP000028990"/>
    </source>
</evidence>
<evidence type="ECO:0000256" key="3">
    <source>
        <dbReference type="ARBA" id="ARBA00022723"/>
    </source>
</evidence>
<dbReference type="PANTHER" id="PTHR45888">
    <property type="entry name" value="HL01030P-RELATED"/>
    <property type="match status" value="1"/>
</dbReference>
<evidence type="ECO:0000256" key="7">
    <source>
        <dbReference type="ARBA" id="ARBA00023015"/>
    </source>
</evidence>
<comment type="similarity">
    <text evidence="2">Belongs to the requiem/DPF family.</text>
</comment>
<dbReference type="PANTHER" id="PTHR45888:SF5">
    <property type="entry name" value="D4, ISOFORM A"/>
    <property type="match status" value="1"/>
</dbReference>
<evidence type="ECO:0000256" key="9">
    <source>
        <dbReference type="ARBA" id="ARBA00023242"/>
    </source>
</evidence>
<dbReference type="GO" id="GO:0007399">
    <property type="term" value="P:nervous system development"/>
    <property type="evidence" value="ECO:0007669"/>
    <property type="project" value="TreeGrafter"/>
</dbReference>
<keyword evidence="3" id="KW-0479">Metal-binding</keyword>
<evidence type="ECO:0000313" key="13">
    <source>
        <dbReference type="EMBL" id="KFO24226.1"/>
    </source>
</evidence>
<reference evidence="13 14" key="1">
    <citation type="submission" date="2013-11" db="EMBL/GenBank/DDBJ databases">
        <title>The Damaraland mole rat (Fukomys damarensis) genome and evolution of African mole rats.</title>
        <authorList>
            <person name="Gladyshev V.N."/>
            <person name="Fang X."/>
        </authorList>
    </citation>
    <scope>NUCLEOTIDE SEQUENCE [LARGE SCALE GENOMIC DNA]</scope>
    <source>
        <tissue evidence="13">Liver</tissue>
    </source>
</reference>
<dbReference type="InterPro" id="IPR001965">
    <property type="entry name" value="Znf_PHD"/>
</dbReference>
<dbReference type="SUPFAM" id="SSF57903">
    <property type="entry name" value="FYVE/PHD zinc finger"/>
    <property type="match status" value="1"/>
</dbReference>
<evidence type="ECO:0000259" key="12">
    <source>
        <dbReference type="PROSITE" id="PS50016"/>
    </source>
</evidence>
<dbReference type="Pfam" id="PF00628">
    <property type="entry name" value="PHD"/>
    <property type="match status" value="1"/>
</dbReference>
<keyword evidence="14" id="KW-1185">Reference proteome</keyword>
<accession>A0A091DN79</accession>
<keyword evidence="4" id="KW-0677">Repeat</keyword>
<dbReference type="PROSITE" id="PS50016">
    <property type="entry name" value="ZF_PHD_2"/>
    <property type="match status" value="1"/>
</dbReference>
<feature type="region of interest" description="Disordered" evidence="11">
    <location>
        <begin position="271"/>
        <end position="318"/>
    </location>
</feature>
<name>A0A091DN79_FUKDA</name>
<keyword evidence="9" id="KW-0539">Nucleus</keyword>
<feature type="compositionally biased region" description="Basic residues" evidence="11">
    <location>
        <begin position="293"/>
        <end position="311"/>
    </location>
</feature>
<feature type="region of interest" description="Disordered" evidence="11">
    <location>
        <begin position="365"/>
        <end position="395"/>
    </location>
</feature>
<dbReference type="Gene3D" id="3.30.40.10">
    <property type="entry name" value="Zinc/RING finger domain, C3HC4 (zinc finger)"/>
    <property type="match status" value="1"/>
</dbReference>
<evidence type="ECO:0000256" key="4">
    <source>
        <dbReference type="ARBA" id="ARBA00022737"/>
    </source>
</evidence>
<keyword evidence="6" id="KW-0862">Zinc</keyword>
<dbReference type="Pfam" id="PF14051">
    <property type="entry name" value="DPF1-3_N"/>
    <property type="match status" value="1"/>
</dbReference>
<dbReference type="STRING" id="885580.ENSFDAP00000021240"/>
<dbReference type="Proteomes" id="UP000028990">
    <property type="component" value="Unassembled WGS sequence"/>
</dbReference>
<evidence type="ECO:0000256" key="1">
    <source>
        <dbReference type="ARBA" id="ARBA00004123"/>
    </source>
</evidence>
<evidence type="ECO:0000256" key="8">
    <source>
        <dbReference type="ARBA" id="ARBA00023163"/>
    </source>
</evidence>
<evidence type="ECO:0000256" key="10">
    <source>
        <dbReference type="PROSITE-ProRule" id="PRU00146"/>
    </source>
</evidence>
<feature type="compositionally biased region" description="Polar residues" evidence="11">
    <location>
        <begin position="58"/>
        <end position="69"/>
    </location>
</feature>
<keyword evidence="5 10" id="KW-0863">Zinc-finger</keyword>
<evidence type="ECO:0000256" key="5">
    <source>
        <dbReference type="ARBA" id="ARBA00022771"/>
    </source>
</evidence>
<dbReference type="InterPro" id="IPR019787">
    <property type="entry name" value="Znf_PHD-finger"/>
</dbReference>
<keyword evidence="7" id="KW-0805">Transcription regulation</keyword>
<dbReference type="InterPro" id="IPR011011">
    <property type="entry name" value="Znf_FYVE_PHD"/>
</dbReference>
<dbReference type="FunFam" id="3.30.40.10:FF:000005">
    <property type="entry name" value="zinc finger protein isoform X1"/>
    <property type="match status" value="1"/>
</dbReference>
<evidence type="ECO:0000256" key="11">
    <source>
        <dbReference type="SAM" id="MobiDB-lite"/>
    </source>
</evidence>
<gene>
    <name evidence="13" type="ORF">H920_14356</name>
</gene>
<feature type="domain" description="PHD-type" evidence="12">
    <location>
        <begin position="512"/>
        <end position="562"/>
    </location>
</feature>
<evidence type="ECO:0000256" key="6">
    <source>
        <dbReference type="ARBA" id="ARBA00022833"/>
    </source>
</evidence>
<protein>
    <submittedName>
        <fullName evidence="13">Zinc finger protein DPF3</fullName>
    </submittedName>
</protein>
<dbReference type="GO" id="GO:0008270">
    <property type="term" value="F:zinc ion binding"/>
    <property type="evidence" value="ECO:0007669"/>
    <property type="project" value="UniProtKB-KW"/>
</dbReference>
<dbReference type="GO" id="GO:0071565">
    <property type="term" value="C:nBAF complex"/>
    <property type="evidence" value="ECO:0007669"/>
    <property type="project" value="TreeGrafter"/>
</dbReference>
<dbReference type="InterPro" id="IPR025750">
    <property type="entry name" value="DPF1-3_N"/>
</dbReference>
<dbReference type="AlphaFoldDB" id="A0A091DN79"/>
<dbReference type="InterPro" id="IPR013083">
    <property type="entry name" value="Znf_RING/FYVE/PHD"/>
</dbReference>
<feature type="compositionally biased region" description="Polar residues" evidence="11">
    <location>
        <begin position="455"/>
        <end position="465"/>
    </location>
</feature>
<feature type="region of interest" description="Disordered" evidence="11">
    <location>
        <begin position="433"/>
        <end position="481"/>
    </location>
</feature>
<keyword evidence="8" id="KW-0804">Transcription</keyword>
<sequence>MFLDQASWMFVRDEDFREIGLFWDSAASVIHASYLKEIFYHHHHQQQTPAELKRTTRDPYSSQSPQNQEARAAPTVGRAQPGNLFPLLFPFLIATLSSPESVVDEDIILSCLVPASSGLRHRSSPGNLAPQFGVGRLGDQFYKEAIEHCRSYNSRLCAERSVRLPFLDSQTGVAQNNCYIWMEKRHRGPGLAPGQLYTYPARCWRKKRRLHPPEDPKLRLLEIKPEVELPLKKDGFTSESTTLEALLRGEGVEKKVDTREEESIQEIQRVLENDENVDEGNEEEDLEEDIPKRKNRTRGRARGSAGGRRRHDAASQEDHDKPYVCDITDVGISFFPLFSSLVCGKRYKNRPGLSYHYAHTHLASEEGDEAQDQETRSPPNHRNENHRPQKGPDGTVIPNNYCDFCLGGSNMNKKSGRPEELVSCADCGRSAHLGGEGRKEKEAAAAARTTEDLFGSTSESDTSTFHGFDEDDLEEPRSCRGRRSGRGHPTCLQFTLNMTEAVKTYKWQCIECKSCILCGTSENDDQLLFCDDCDRGYHMYCLNPPVAEPPEGSWSCHLCWELLKEKASAFGCQA</sequence>
<dbReference type="CDD" id="cd15530">
    <property type="entry name" value="PHD2_d4"/>
    <property type="match status" value="1"/>
</dbReference>
<evidence type="ECO:0000256" key="2">
    <source>
        <dbReference type="ARBA" id="ARBA00010539"/>
    </source>
</evidence>
<organism evidence="13 14">
    <name type="scientific">Fukomys damarensis</name>
    <name type="common">Damaraland mole rat</name>
    <name type="synonym">Cryptomys damarensis</name>
    <dbReference type="NCBI Taxonomy" id="885580"/>
    <lineage>
        <taxon>Eukaryota</taxon>
        <taxon>Metazoa</taxon>
        <taxon>Chordata</taxon>
        <taxon>Craniata</taxon>
        <taxon>Vertebrata</taxon>
        <taxon>Euteleostomi</taxon>
        <taxon>Mammalia</taxon>
        <taxon>Eutheria</taxon>
        <taxon>Euarchontoglires</taxon>
        <taxon>Glires</taxon>
        <taxon>Rodentia</taxon>
        <taxon>Hystricomorpha</taxon>
        <taxon>Bathyergidae</taxon>
        <taxon>Fukomys</taxon>
    </lineage>
</organism>
<feature type="compositionally biased region" description="Acidic residues" evidence="11">
    <location>
        <begin position="273"/>
        <end position="288"/>
    </location>
</feature>
<comment type="subcellular location">
    <subcellularLocation>
        <location evidence="1">Nucleus</location>
    </subcellularLocation>
</comment>
<feature type="region of interest" description="Disordered" evidence="11">
    <location>
        <begin position="46"/>
        <end position="75"/>
    </location>
</feature>
<dbReference type="SMART" id="SM00249">
    <property type="entry name" value="PHD"/>
    <property type="match status" value="2"/>
</dbReference>